<organism evidence="4 5">
    <name type="scientific">Tieghemostelium lacteum</name>
    <name type="common">Slime mold</name>
    <name type="synonym">Dictyostelium lacteum</name>
    <dbReference type="NCBI Taxonomy" id="361077"/>
    <lineage>
        <taxon>Eukaryota</taxon>
        <taxon>Amoebozoa</taxon>
        <taxon>Evosea</taxon>
        <taxon>Eumycetozoa</taxon>
        <taxon>Dictyostelia</taxon>
        <taxon>Dictyosteliales</taxon>
        <taxon>Raperosteliaceae</taxon>
        <taxon>Tieghemostelium</taxon>
    </lineage>
</organism>
<dbReference type="Proteomes" id="UP000076078">
    <property type="component" value="Unassembled WGS sequence"/>
</dbReference>
<dbReference type="PANTHER" id="PTHR13018">
    <property type="entry name" value="PROBABLE MEMBRANE PROTEIN DUF221-RELATED"/>
    <property type="match status" value="1"/>
</dbReference>
<dbReference type="OrthoDB" id="16947at2759"/>
<feature type="domain" description="CSC1/OSCA1-like 7TM region" evidence="2">
    <location>
        <begin position="259"/>
        <end position="532"/>
    </location>
</feature>
<evidence type="ECO:0000313" key="5">
    <source>
        <dbReference type="Proteomes" id="UP000076078"/>
    </source>
</evidence>
<protein>
    <recommendedName>
        <fullName evidence="6">Transmembrane protein</fullName>
    </recommendedName>
</protein>
<feature type="transmembrane region" description="Helical" evidence="1">
    <location>
        <begin position="261"/>
        <end position="284"/>
    </location>
</feature>
<dbReference type="FunCoup" id="A0A151ZFB4">
    <property type="interactions" value="41"/>
</dbReference>
<keyword evidence="5" id="KW-1185">Reference proteome</keyword>
<feature type="transmembrane region" description="Helical" evidence="1">
    <location>
        <begin position="316"/>
        <end position="336"/>
    </location>
</feature>
<feature type="transmembrane region" description="Helical" evidence="1">
    <location>
        <begin position="467"/>
        <end position="489"/>
    </location>
</feature>
<dbReference type="EMBL" id="LODT01000029">
    <property type="protein sequence ID" value="KYQ92625.1"/>
    <property type="molecule type" value="Genomic_DNA"/>
</dbReference>
<dbReference type="AlphaFoldDB" id="A0A151ZFB4"/>
<feature type="transmembrane region" description="Helical" evidence="1">
    <location>
        <begin position="402"/>
        <end position="426"/>
    </location>
</feature>
<name>A0A151ZFB4_TIELA</name>
<sequence length="619" mass="71882">MVVTAVMLYPTNYFGTFNQDVEAGGDMVVGLSLISMQNIARGSPLMWVHLIFGFMLTAIVLLYIIRDFQFYTQSRIEFKSQNRIMNQAVFIRDIPHDMYSIEKLNEYLNYYFPNQIREVIIYHRIGTPLYKTIRKREKFVRKYERSIYKYNHSQKRPIIKRYLLCGPSKDSIVYYSGKIDQFNREINDQRSILSEDQKFLPGGGNALIIFNQRHYAKLATEAIMHRDYPFRIHRYQAPDPVDLQFHNATEIGLKSFNIRTLLVFLFICGLVVFWSIPVVFLSGFSNLDTLSQVSAFSWIVDIIEISPLLTGFLQGYLPNLVLVIFMNLLVPIIAYVSYLQGYFSQSSIERSVMRKYFFFLVFNVFFIYAVSGSILGSIQSIVDDPTNIVPMLAGALAGLGFQFINFVMVAAVASLFQINSFIHLIIRNIKLRFFARTQREIREVYNRGSTAYGVSNAKNLLIFQISLAFSTLSPFILVFSTLYFAGTYLVSKYNLIWVSTPSYQSSGKFYPSVFRRCIISIIIYHILMIGVFNIYRFFFGTLLIIPLVLTLFVWMISEYKFTRLSKYGILDNYNSPSDQSIDFHDGSISISKYTDQYRQPYDRQLLLPEETLEETHNNI</sequence>
<accession>A0A151ZFB4</accession>
<feature type="domain" description="CSC1/OSCA1-like cytosolic" evidence="3">
    <location>
        <begin position="88"/>
        <end position="247"/>
    </location>
</feature>
<feature type="transmembrane region" description="Helical" evidence="1">
    <location>
        <begin position="509"/>
        <end position="527"/>
    </location>
</feature>
<dbReference type="Pfam" id="PF02714">
    <property type="entry name" value="RSN1_7TM"/>
    <property type="match status" value="1"/>
</dbReference>
<comment type="caution">
    <text evidence="4">The sequence shown here is derived from an EMBL/GenBank/DDBJ whole genome shotgun (WGS) entry which is preliminary data.</text>
</comment>
<keyword evidence="1" id="KW-0472">Membrane</keyword>
<evidence type="ECO:0000256" key="1">
    <source>
        <dbReference type="SAM" id="Phobius"/>
    </source>
</evidence>
<dbReference type="OMA" id="PKRYYAH"/>
<dbReference type="InterPro" id="IPR045122">
    <property type="entry name" value="Csc1-like"/>
</dbReference>
<dbReference type="InterPro" id="IPR003864">
    <property type="entry name" value="CSC1/OSCA1-like_7TM"/>
</dbReference>
<dbReference type="PANTHER" id="PTHR13018:SF5">
    <property type="entry name" value="RE44586P"/>
    <property type="match status" value="1"/>
</dbReference>
<dbReference type="InParanoid" id="A0A151ZFB4"/>
<proteinExistence type="predicted"/>
<gene>
    <name evidence="4" type="ORF">DLAC_06621</name>
</gene>
<dbReference type="InterPro" id="IPR027815">
    <property type="entry name" value="CSC1/OSCA1-like_cyt"/>
</dbReference>
<dbReference type="Pfam" id="PF14703">
    <property type="entry name" value="PHM7_cyt"/>
    <property type="match status" value="1"/>
</dbReference>
<evidence type="ECO:0000259" key="2">
    <source>
        <dbReference type="Pfam" id="PF02714"/>
    </source>
</evidence>
<evidence type="ECO:0000259" key="3">
    <source>
        <dbReference type="Pfam" id="PF14703"/>
    </source>
</evidence>
<evidence type="ECO:0008006" key="6">
    <source>
        <dbReference type="Google" id="ProtNLM"/>
    </source>
</evidence>
<dbReference type="GO" id="GO:0005227">
    <property type="term" value="F:calcium-activated cation channel activity"/>
    <property type="evidence" value="ECO:0007669"/>
    <property type="project" value="InterPro"/>
</dbReference>
<reference evidence="4 5" key="1">
    <citation type="submission" date="2015-12" db="EMBL/GenBank/DDBJ databases">
        <title>Dictyostelia acquired genes for synthesis and detection of signals that induce cell-type specialization by lateral gene transfer from prokaryotes.</title>
        <authorList>
            <person name="Gloeckner G."/>
            <person name="Schaap P."/>
        </authorList>
    </citation>
    <scope>NUCLEOTIDE SEQUENCE [LARGE SCALE GENOMIC DNA]</scope>
    <source>
        <strain evidence="4 5">TK</strain>
    </source>
</reference>
<keyword evidence="1" id="KW-0812">Transmembrane</keyword>
<evidence type="ECO:0000313" key="4">
    <source>
        <dbReference type="EMBL" id="KYQ92625.1"/>
    </source>
</evidence>
<feature type="transmembrane region" description="Helical" evidence="1">
    <location>
        <begin position="357"/>
        <end position="382"/>
    </location>
</feature>
<feature type="transmembrane region" description="Helical" evidence="1">
    <location>
        <begin position="45"/>
        <end position="65"/>
    </location>
</feature>
<feature type="transmembrane region" description="Helical" evidence="1">
    <location>
        <begin position="534"/>
        <end position="556"/>
    </location>
</feature>
<keyword evidence="1" id="KW-1133">Transmembrane helix</keyword>
<dbReference type="GO" id="GO:0005886">
    <property type="term" value="C:plasma membrane"/>
    <property type="evidence" value="ECO:0007669"/>
    <property type="project" value="TreeGrafter"/>
</dbReference>